<feature type="compositionally biased region" description="Basic and acidic residues" evidence="1">
    <location>
        <begin position="1"/>
        <end position="10"/>
    </location>
</feature>
<dbReference type="EMBL" id="JACWZY010000018">
    <property type="protein sequence ID" value="MBD2702959.1"/>
    <property type="molecule type" value="Genomic_DNA"/>
</dbReference>
<dbReference type="AlphaFoldDB" id="A0A927AP00"/>
<organism evidence="2 3">
    <name type="scientific">Spirosoma profusum</name>
    <dbReference type="NCBI Taxonomy" id="2771354"/>
    <lineage>
        <taxon>Bacteria</taxon>
        <taxon>Pseudomonadati</taxon>
        <taxon>Bacteroidota</taxon>
        <taxon>Cytophagia</taxon>
        <taxon>Cytophagales</taxon>
        <taxon>Cytophagaceae</taxon>
        <taxon>Spirosoma</taxon>
    </lineage>
</organism>
<feature type="region of interest" description="Disordered" evidence="1">
    <location>
        <begin position="1"/>
        <end position="76"/>
    </location>
</feature>
<dbReference type="Proteomes" id="UP000598820">
    <property type="component" value="Unassembled WGS sequence"/>
</dbReference>
<reference evidence="2" key="1">
    <citation type="submission" date="2020-09" db="EMBL/GenBank/DDBJ databases">
        <authorList>
            <person name="Kim M.K."/>
        </authorList>
    </citation>
    <scope>NUCLEOTIDE SEQUENCE</scope>
    <source>
        <strain evidence="2">BT702</strain>
    </source>
</reference>
<feature type="compositionally biased region" description="Polar residues" evidence="1">
    <location>
        <begin position="35"/>
        <end position="52"/>
    </location>
</feature>
<name>A0A927AP00_9BACT</name>
<evidence type="ECO:0000313" key="3">
    <source>
        <dbReference type="Proteomes" id="UP000598820"/>
    </source>
</evidence>
<keyword evidence="3" id="KW-1185">Reference proteome</keyword>
<sequence>MSYRTAREVRNVTSDTAGETDETPDNPRSSEETGDTSYSETNSTNSATSGRSDTSRIDGPGISDGMGDTATTQSGGKVLILQRSLLRMPFLREMAYVTGFVEEHQSVAY</sequence>
<dbReference type="RefSeq" id="WP_190888806.1">
    <property type="nucleotide sequence ID" value="NZ_JACWZY010000018.1"/>
</dbReference>
<comment type="caution">
    <text evidence="2">The sequence shown here is derived from an EMBL/GenBank/DDBJ whole genome shotgun (WGS) entry which is preliminary data.</text>
</comment>
<gene>
    <name evidence="2" type="ORF">IC229_20095</name>
</gene>
<protein>
    <submittedName>
        <fullName evidence="2">Uncharacterized protein</fullName>
    </submittedName>
</protein>
<proteinExistence type="predicted"/>
<evidence type="ECO:0000256" key="1">
    <source>
        <dbReference type="SAM" id="MobiDB-lite"/>
    </source>
</evidence>
<evidence type="ECO:0000313" key="2">
    <source>
        <dbReference type="EMBL" id="MBD2702959.1"/>
    </source>
</evidence>
<accession>A0A927AP00</accession>